<dbReference type="Gramene" id="OE9A067111T1">
    <property type="protein sequence ID" value="OE9A067111C1"/>
    <property type="gene ID" value="OE9A067111"/>
</dbReference>
<name>A0A8S0U5R1_OLEEU</name>
<keyword evidence="3" id="KW-1185">Reference proteome</keyword>
<organism evidence="2 3">
    <name type="scientific">Olea europaea subsp. europaea</name>
    <dbReference type="NCBI Taxonomy" id="158383"/>
    <lineage>
        <taxon>Eukaryota</taxon>
        <taxon>Viridiplantae</taxon>
        <taxon>Streptophyta</taxon>
        <taxon>Embryophyta</taxon>
        <taxon>Tracheophyta</taxon>
        <taxon>Spermatophyta</taxon>
        <taxon>Magnoliopsida</taxon>
        <taxon>eudicotyledons</taxon>
        <taxon>Gunneridae</taxon>
        <taxon>Pentapetalae</taxon>
        <taxon>asterids</taxon>
        <taxon>lamiids</taxon>
        <taxon>Lamiales</taxon>
        <taxon>Oleaceae</taxon>
        <taxon>Oleeae</taxon>
        <taxon>Olea</taxon>
    </lineage>
</organism>
<reference evidence="2 3" key="1">
    <citation type="submission" date="2019-12" db="EMBL/GenBank/DDBJ databases">
        <authorList>
            <person name="Alioto T."/>
            <person name="Alioto T."/>
            <person name="Gomez Garrido J."/>
        </authorList>
    </citation>
    <scope>NUCLEOTIDE SEQUENCE [LARGE SCALE GENOMIC DNA]</scope>
</reference>
<dbReference type="EMBL" id="CACTIH010007416">
    <property type="protein sequence ID" value="CAA3012896.1"/>
    <property type="molecule type" value="Genomic_DNA"/>
</dbReference>
<sequence length="118" mass="13147">MEIRDLDPSDMEMAMSYMYEVQYIKPIQPERAHGEKIKGGMVDRSVHSVGATRKPSCSSEKTSTSLLMIMDGRLGHSDVPFDDGDDNFVDTLPRWQGTTFNADSPSREDQSAPNDVSC</sequence>
<protein>
    <submittedName>
        <fullName evidence="2">Uncharacterized protein</fullName>
    </submittedName>
</protein>
<dbReference type="AlphaFoldDB" id="A0A8S0U5R1"/>
<evidence type="ECO:0000256" key="1">
    <source>
        <dbReference type="SAM" id="MobiDB-lite"/>
    </source>
</evidence>
<gene>
    <name evidence="2" type="ORF">OLEA9_A067111</name>
</gene>
<feature type="region of interest" description="Disordered" evidence="1">
    <location>
        <begin position="96"/>
        <end position="118"/>
    </location>
</feature>
<comment type="caution">
    <text evidence="2">The sequence shown here is derived from an EMBL/GenBank/DDBJ whole genome shotgun (WGS) entry which is preliminary data.</text>
</comment>
<proteinExistence type="predicted"/>
<accession>A0A8S0U5R1</accession>
<dbReference type="Proteomes" id="UP000594638">
    <property type="component" value="Unassembled WGS sequence"/>
</dbReference>
<evidence type="ECO:0000313" key="2">
    <source>
        <dbReference type="EMBL" id="CAA3012896.1"/>
    </source>
</evidence>
<evidence type="ECO:0000313" key="3">
    <source>
        <dbReference type="Proteomes" id="UP000594638"/>
    </source>
</evidence>